<reference evidence="2" key="1">
    <citation type="submission" date="2016-10" db="EMBL/GenBank/DDBJ databases">
        <authorList>
            <person name="Varghese N."/>
            <person name="Submissions S."/>
        </authorList>
    </citation>
    <scope>NUCLEOTIDE SEQUENCE [LARGE SCALE GENOMIC DNA]</scope>
    <source>
        <strain evidence="2">OR362-8,ATCC BAA-1266,JCM 13504</strain>
    </source>
</reference>
<gene>
    <name evidence="1" type="ORF">SAMN04515668_4464</name>
</gene>
<dbReference type="AlphaFoldDB" id="A0A1I6BFC4"/>
<organism evidence="1 2">
    <name type="scientific">Hymenobacter arizonensis</name>
    <name type="common">Siccationidurans arizonensis</name>
    <dbReference type="NCBI Taxonomy" id="1227077"/>
    <lineage>
        <taxon>Bacteria</taxon>
        <taxon>Pseudomonadati</taxon>
        <taxon>Bacteroidota</taxon>
        <taxon>Cytophagia</taxon>
        <taxon>Cytophagales</taxon>
        <taxon>Hymenobacteraceae</taxon>
        <taxon>Hymenobacter</taxon>
    </lineage>
</organism>
<evidence type="ECO:0000313" key="1">
    <source>
        <dbReference type="EMBL" id="SFQ79601.1"/>
    </source>
</evidence>
<dbReference type="Proteomes" id="UP000199029">
    <property type="component" value="Unassembled WGS sequence"/>
</dbReference>
<name>A0A1I6BFC4_HYMAR</name>
<evidence type="ECO:0000313" key="2">
    <source>
        <dbReference type="Proteomes" id="UP000199029"/>
    </source>
</evidence>
<dbReference type="EMBL" id="FOXS01000008">
    <property type="protein sequence ID" value="SFQ79601.1"/>
    <property type="molecule type" value="Genomic_DNA"/>
</dbReference>
<proteinExistence type="predicted"/>
<accession>A0A1I6BFC4</accession>
<protein>
    <submittedName>
        <fullName evidence="1">Uncharacterized protein</fullName>
    </submittedName>
</protein>
<dbReference type="RefSeq" id="WP_092678435.1">
    <property type="nucleotide sequence ID" value="NZ_FOXS01000008.1"/>
</dbReference>
<sequence length="115" mass="12939">MDLACLQENYHALLALRNKVLVLAKPLRRDVPSISDYTVLAYGHLQQLPKLENPLYQPHVTAVTRLQRLLAVGPTRLNSCFTTHKPKLLAALNCYLGCLSRHLEQQKNSAVAPRD</sequence>
<keyword evidence="2" id="KW-1185">Reference proteome</keyword>